<proteinExistence type="predicted"/>
<gene>
    <name evidence="1" type="ORF">AMR76_16310</name>
</gene>
<evidence type="ECO:0000313" key="2">
    <source>
        <dbReference type="Proteomes" id="UP000051221"/>
    </source>
</evidence>
<keyword evidence="2" id="KW-1185">Reference proteome</keyword>
<protein>
    <submittedName>
        <fullName evidence="1">Uncharacterized protein</fullName>
    </submittedName>
</protein>
<dbReference type="Gene3D" id="2.40.10.320">
    <property type="entry name" value="Uncharacterised protein PF13642 yp_926445, N-terminal domain"/>
    <property type="match status" value="1"/>
</dbReference>
<organism evidence="1 2">
    <name type="scientific">Vibrio furnissii</name>
    <dbReference type="NCBI Taxonomy" id="29494"/>
    <lineage>
        <taxon>Bacteria</taxon>
        <taxon>Pseudomonadati</taxon>
        <taxon>Pseudomonadota</taxon>
        <taxon>Gammaproteobacteria</taxon>
        <taxon>Vibrionales</taxon>
        <taxon>Vibrionaceae</taxon>
        <taxon>Vibrio</taxon>
    </lineage>
</organism>
<dbReference type="InParanoid" id="A0A0Q2SBR7"/>
<evidence type="ECO:0000313" key="1">
    <source>
        <dbReference type="EMBL" id="KQH84859.1"/>
    </source>
</evidence>
<dbReference type="Proteomes" id="UP000051221">
    <property type="component" value="Unassembled WGS sequence"/>
</dbReference>
<comment type="caution">
    <text evidence="1">The sequence shown here is derived from an EMBL/GenBank/DDBJ whole genome shotgun (WGS) entry which is preliminary data.</text>
</comment>
<dbReference type="EMBL" id="LKHS01000015">
    <property type="protein sequence ID" value="KQH84859.1"/>
    <property type="molecule type" value="Genomic_DNA"/>
</dbReference>
<dbReference type="Pfam" id="PF13642">
    <property type="entry name" value="DUF4144"/>
    <property type="match status" value="1"/>
</dbReference>
<dbReference type="InterPro" id="IPR025284">
    <property type="entry name" value="DUF4144"/>
</dbReference>
<sequence length="104" mass="11742">MVNWPALLKLDGDDELLYLASEIQFHHECDDMILGAADHVIDCQGQRYHIHRTANTLTLVADHQWYSAAEVSQLIQAHEFAAAQVCVTKIYFPTVEQAVKAMAF</sequence>
<dbReference type="AlphaFoldDB" id="A0A0Q2SBR7"/>
<accession>A0A0Q2SBR7</accession>
<dbReference type="RefSeq" id="WP_055466610.1">
    <property type="nucleotide sequence ID" value="NZ_CP046797.1"/>
</dbReference>
<reference evidence="1 2" key="1">
    <citation type="submission" date="2015-08" db="EMBL/GenBank/DDBJ databases">
        <title>Antibacterial properties of a collection of Vibrionaceae strains.</title>
        <authorList>
            <person name="Giubergia S."/>
        </authorList>
    </citation>
    <scope>NUCLEOTIDE SEQUENCE [LARGE SCALE GENOMIC DNA]</scope>
    <source>
        <strain evidence="1 2">S0821</strain>
    </source>
</reference>
<name>A0A0Q2SBR7_VIBFU</name>